<comment type="similarity">
    <text evidence="1">Belongs to the 'phage' integrase family.</text>
</comment>
<accession>A0A369P1L8</accession>
<evidence type="ECO:0000256" key="3">
    <source>
        <dbReference type="ARBA" id="ARBA00023172"/>
    </source>
</evidence>
<dbReference type="SUPFAM" id="SSF56349">
    <property type="entry name" value="DNA breaking-rejoining enzymes"/>
    <property type="match status" value="1"/>
</dbReference>
<dbReference type="GO" id="GO:0006310">
    <property type="term" value="P:DNA recombination"/>
    <property type="evidence" value="ECO:0007669"/>
    <property type="project" value="UniProtKB-KW"/>
</dbReference>
<reference evidence="5 6" key="1">
    <citation type="journal article" date="2018" name="Elife">
        <title>Discovery and characterization of a prevalent human gut bacterial enzyme sufficient for the inactivation of a family of plant toxins.</title>
        <authorList>
            <person name="Koppel N."/>
            <person name="Bisanz J.E."/>
            <person name="Pandelia M.E."/>
            <person name="Turnbaugh P.J."/>
            <person name="Balskus E.P."/>
        </authorList>
    </citation>
    <scope>NUCLEOTIDE SEQUENCE [LARGE SCALE GENOMIC DNA]</scope>
    <source>
        <strain evidence="5 6">OB21 GAM 11</strain>
    </source>
</reference>
<dbReference type="PANTHER" id="PTHR30349:SF64">
    <property type="entry name" value="PROPHAGE INTEGRASE INTD-RELATED"/>
    <property type="match status" value="1"/>
</dbReference>
<dbReference type="RefSeq" id="WP_114548568.1">
    <property type="nucleotide sequence ID" value="NZ_PPUT01000005.1"/>
</dbReference>
<dbReference type="GO" id="GO:0003677">
    <property type="term" value="F:DNA binding"/>
    <property type="evidence" value="ECO:0007669"/>
    <property type="project" value="UniProtKB-KW"/>
</dbReference>
<evidence type="ECO:0000313" key="5">
    <source>
        <dbReference type="EMBL" id="RDC45994.1"/>
    </source>
</evidence>
<protein>
    <submittedName>
        <fullName evidence="5">Site-specific integrase</fullName>
    </submittedName>
</protein>
<evidence type="ECO:0000259" key="4">
    <source>
        <dbReference type="PROSITE" id="PS51898"/>
    </source>
</evidence>
<dbReference type="InterPro" id="IPR050090">
    <property type="entry name" value="Tyrosine_recombinase_XerCD"/>
</dbReference>
<dbReference type="AlphaFoldDB" id="A0A369P1L8"/>
<dbReference type="InterPro" id="IPR002104">
    <property type="entry name" value="Integrase_catalytic"/>
</dbReference>
<evidence type="ECO:0000313" key="6">
    <source>
        <dbReference type="Proteomes" id="UP000253805"/>
    </source>
</evidence>
<dbReference type="Gene3D" id="1.10.150.130">
    <property type="match status" value="1"/>
</dbReference>
<dbReference type="CDD" id="cd01189">
    <property type="entry name" value="INT_ICEBs1_C_like"/>
    <property type="match status" value="1"/>
</dbReference>
<gene>
    <name evidence="5" type="ORF">C1850_03060</name>
</gene>
<keyword evidence="2" id="KW-0238">DNA-binding</keyword>
<dbReference type="InterPro" id="IPR010998">
    <property type="entry name" value="Integrase_recombinase_N"/>
</dbReference>
<dbReference type="PANTHER" id="PTHR30349">
    <property type="entry name" value="PHAGE INTEGRASE-RELATED"/>
    <property type="match status" value="1"/>
</dbReference>
<dbReference type="InterPro" id="IPR013762">
    <property type="entry name" value="Integrase-like_cat_sf"/>
</dbReference>
<proteinExistence type="inferred from homology"/>
<dbReference type="PROSITE" id="PS51898">
    <property type="entry name" value="TYR_RECOMBINASE"/>
    <property type="match status" value="1"/>
</dbReference>
<name>A0A369P1L8_9ACTN</name>
<dbReference type="InterPro" id="IPR011010">
    <property type="entry name" value="DNA_brk_join_enz"/>
</dbReference>
<feature type="domain" description="Tyr recombinase" evidence="4">
    <location>
        <begin position="177"/>
        <end position="404"/>
    </location>
</feature>
<evidence type="ECO:0000256" key="1">
    <source>
        <dbReference type="ARBA" id="ARBA00008857"/>
    </source>
</evidence>
<dbReference type="Gene3D" id="1.10.443.10">
    <property type="entry name" value="Intergrase catalytic core"/>
    <property type="match status" value="1"/>
</dbReference>
<dbReference type="EMBL" id="PPUT01000005">
    <property type="protein sequence ID" value="RDC45994.1"/>
    <property type="molecule type" value="Genomic_DNA"/>
</dbReference>
<dbReference type="Pfam" id="PF00589">
    <property type="entry name" value="Phage_integrase"/>
    <property type="match status" value="1"/>
</dbReference>
<evidence type="ECO:0000256" key="2">
    <source>
        <dbReference type="ARBA" id="ARBA00023125"/>
    </source>
</evidence>
<dbReference type="GO" id="GO:0015074">
    <property type="term" value="P:DNA integration"/>
    <property type="evidence" value="ECO:0007669"/>
    <property type="project" value="InterPro"/>
</dbReference>
<organism evidence="5 6">
    <name type="scientific">Adlercreutzia equolifaciens subsp. celatus</name>
    <dbReference type="NCBI Taxonomy" id="394340"/>
    <lineage>
        <taxon>Bacteria</taxon>
        <taxon>Bacillati</taxon>
        <taxon>Actinomycetota</taxon>
        <taxon>Coriobacteriia</taxon>
        <taxon>Eggerthellales</taxon>
        <taxon>Eggerthellaceae</taxon>
        <taxon>Adlercreutzia</taxon>
    </lineage>
</organism>
<sequence>MAKGDGGLQELRRGVWRVSVSAGNNPATGKRQRVTRVVHGTKAEARKVRDDIRRGLDNGLRPDGGKVRFLEFVATFSQARRNAGRASEDRIAKDEKSLKLCGELLGDPPLCKVDARAIEALYPAIRERREAQGFRCGSTTLHGYHVLLKSFFQKAVDYDLIGRNPCNRVEAPKADKPQRRALSLDEVRRLLAAVDAEERKALDALAAKERRQAAWGVAEDRGYLLGMREVCHVLAVRLGIATGMRLGEVLGLTWGAVDFGHGLVSVVRTLKADGTLKEPKTEAGRRVVAVDAVTMAHLKAWKALQAEALDTLCIDVGEASPVLCSATGGFLGTANFERWWRSFRTGAGFPDLRYHELRHTQATQLLAQGVDVKTVQARLGHSDASLTLNWYAHAVPENDRAAADRLGELFREEPKPCRIVELKSA</sequence>
<keyword evidence="3" id="KW-0233">DNA recombination</keyword>
<comment type="caution">
    <text evidence="5">The sequence shown here is derived from an EMBL/GenBank/DDBJ whole genome shotgun (WGS) entry which is preliminary data.</text>
</comment>
<dbReference type="Proteomes" id="UP000253805">
    <property type="component" value="Unassembled WGS sequence"/>
</dbReference>